<feature type="domain" description="HTH luxR-type" evidence="4">
    <location>
        <begin position="4"/>
        <end position="69"/>
    </location>
</feature>
<evidence type="ECO:0000313" key="5">
    <source>
        <dbReference type="EMBL" id="RXK83277.1"/>
    </source>
</evidence>
<keyword evidence="3" id="KW-0804">Transcription</keyword>
<dbReference type="PANTHER" id="PTHR44688:SF16">
    <property type="entry name" value="DNA-BINDING TRANSCRIPTIONAL ACTIVATOR DEVR_DOSR"/>
    <property type="match status" value="1"/>
</dbReference>
<keyword evidence="2" id="KW-0238">DNA-binding</keyword>
<dbReference type="Pfam" id="PF00196">
    <property type="entry name" value="GerE"/>
    <property type="match status" value="1"/>
</dbReference>
<dbReference type="GO" id="GO:0006355">
    <property type="term" value="P:regulation of DNA-templated transcription"/>
    <property type="evidence" value="ECO:0007669"/>
    <property type="project" value="InterPro"/>
</dbReference>
<accession>A0A4Q1D6J4</accession>
<dbReference type="SUPFAM" id="SSF46894">
    <property type="entry name" value="C-terminal effector domain of the bipartite response regulators"/>
    <property type="match status" value="1"/>
</dbReference>
<comment type="caution">
    <text evidence="5">The sequence shown here is derived from an EMBL/GenBank/DDBJ whole genome shotgun (WGS) entry which is preliminary data.</text>
</comment>
<name>A0A4Q1D6J4_9BACT</name>
<dbReference type="InterPro" id="IPR016032">
    <property type="entry name" value="Sig_transdc_resp-reg_C-effctor"/>
</dbReference>
<dbReference type="InterPro" id="IPR036388">
    <property type="entry name" value="WH-like_DNA-bd_sf"/>
</dbReference>
<protein>
    <submittedName>
        <fullName evidence="5">Response regulator transcription factor</fullName>
    </submittedName>
</protein>
<evidence type="ECO:0000313" key="6">
    <source>
        <dbReference type="Proteomes" id="UP000290545"/>
    </source>
</evidence>
<dbReference type="GO" id="GO:0003677">
    <property type="term" value="F:DNA binding"/>
    <property type="evidence" value="ECO:0007669"/>
    <property type="project" value="UniProtKB-KW"/>
</dbReference>
<dbReference type="AlphaFoldDB" id="A0A4Q1D6J4"/>
<keyword evidence="1" id="KW-0805">Transcription regulation</keyword>
<dbReference type="PANTHER" id="PTHR44688">
    <property type="entry name" value="DNA-BINDING TRANSCRIPTIONAL ACTIVATOR DEVR_DOSR"/>
    <property type="match status" value="1"/>
</dbReference>
<keyword evidence="6" id="KW-1185">Reference proteome</keyword>
<dbReference type="CDD" id="cd06170">
    <property type="entry name" value="LuxR_C_like"/>
    <property type="match status" value="1"/>
</dbReference>
<dbReference type="PROSITE" id="PS00622">
    <property type="entry name" value="HTH_LUXR_1"/>
    <property type="match status" value="1"/>
</dbReference>
<dbReference type="SMART" id="SM00421">
    <property type="entry name" value="HTH_LUXR"/>
    <property type="match status" value="1"/>
</dbReference>
<dbReference type="InterPro" id="IPR000792">
    <property type="entry name" value="Tscrpt_reg_LuxR_C"/>
</dbReference>
<dbReference type="RefSeq" id="WP_129004331.1">
    <property type="nucleotide sequence ID" value="NZ_SDHZ01000002.1"/>
</dbReference>
<evidence type="ECO:0000256" key="3">
    <source>
        <dbReference type="ARBA" id="ARBA00023163"/>
    </source>
</evidence>
<dbReference type="OrthoDB" id="965844at2"/>
<evidence type="ECO:0000259" key="4">
    <source>
        <dbReference type="PROSITE" id="PS50043"/>
    </source>
</evidence>
<sequence>MRNQTTANAFISRREKEVLQLVAAGRTSKDIAAELFLSVRTVENHRVNILRKLEARNTAGMLRRAMEVNLL</sequence>
<dbReference type="Gene3D" id="1.10.10.10">
    <property type="entry name" value="Winged helix-like DNA-binding domain superfamily/Winged helix DNA-binding domain"/>
    <property type="match status" value="1"/>
</dbReference>
<dbReference type="PRINTS" id="PR00038">
    <property type="entry name" value="HTHLUXR"/>
</dbReference>
<evidence type="ECO:0000256" key="2">
    <source>
        <dbReference type="ARBA" id="ARBA00023125"/>
    </source>
</evidence>
<gene>
    <name evidence="5" type="ORF">ESB13_14295</name>
</gene>
<dbReference type="EMBL" id="SDHZ01000002">
    <property type="protein sequence ID" value="RXK83277.1"/>
    <property type="molecule type" value="Genomic_DNA"/>
</dbReference>
<evidence type="ECO:0000256" key="1">
    <source>
        <dbReference type="ARBA" id="ARBA00023015"/>
    </source>
</evidence>
<reference evidence="5 6" key="1">
    <citation type="submission" date="2019-01" db="EMBL/GenBank/DDBJ databases">
        <title>Filimonas sp. strain TTM-71.</title>
        <authorList>
            <person name="Chen W.-M."/>
        </authorList>
    </citation>
    <scope>NUCLEOTIDE SEQUENCE [LARGE SCALE GENOMIC DNA]</scope>
    <source>
        <strain evidence="5 6">TTM-71</strain>
    </source>
</reference>
<proteinExistence type="predicted"/>
<organism evidence="5 6">
    <name type="scientific">Filimonas effusa</name>
    <dbReference type="NCBI Taxonomy" id="2508721"/>
    <lineage>
        <taxon>Bacteria</taxon>
        <taxon>Pseudomonadati</taxon>
        <taxon>Bacteroidota</taxon>
        <taxon>Chitinophagia</taxon>
        <taxon>Chitinophagales</taxon>
        <taxon>Chitinophagaceae</taxon>
        <taxon>Filimonas</taxon>
    </lineage>
</organism>
<dbReference type="PROSITE" id="PS50043">
    <property type="entry name" value="HTH_LUXR_2"/>
    <property type="match status" value="1"/>
</dbReference>
<dbReference type="Proteomes" id="UP000290545">
    <property type="component" value="Unassembled WGS sequence"/>
</dbReference>